<dbReference type="Pfam" id="PF07839">
    <property type="entry name" value="CaM_binding"/>
    <property type="match status" value="1"/>
</dbReference>
<feature type="region of interest" description="Disordered" evidence="1">
    <location>
        <begin position="1"/>
        <end position="75"/>
    </location>
</feature>
<feature type="compositionally biased region" description="Basic residues" evidence="1">
    <location>
        <begin position="1"/>
        <end position="11"/>
    </location>
</feature>
<feature type="region of interest" description="Disordered" evidence="1">
    <location>
        <begin position="324"/>
        <end position="367"/>
    </location>
</feature>
<reference evidence="3 4" key="2">
    <citation type="submission" date="2024-10" db="EMBL/GenBank/DDBJ databases">
        <authorList>
            <person name="Ryan C."/>
        </authorList>
    </citation>
    <scope>NUCLEOTIDE SEQUENCE [LARGE SCALE GENOMIC DNA]</scope>
</reference>
<dbReference type="EMBL" id="OZ075130">
    <property type="protein sequence ID" value="CAL4972135.1"/>
    <property type="molecule type" value="Genomic_DNA"/>
</dbReference>
<protein>
    <recommendedName>
        <fullName evidence="2">Calmodulin-binding domain-containing protein</fullName>
    </recommendedName>
</protein>
<dbReference type="PANTHER" id="PTHR33923:SF2">
    <property type="entry name" value="CALMODULIN-BINDING PROTEIN-RELATED"/>
    <property type="match status" value="1"/>
</dbReference>
<feature type="region of interest" description="Disordered" evidence="1">
    <location>
        <begin position="421"/>
        <end position="446"/>
    </location>
</feature>
<proteinExistence type="predicted"/>
<dbReference type="Proteomes" id="UP001497457">
    <property type="component" value="Chromosome 20rd"/>
</dbReference>
<dbReference type="SMART" id="SM01054">
    <property type="entry name" value="CaM_binding"/>
    <property type="match status" value="1"/>
</dbReference>
<dbReference type="AlphaFoldDB" id="A0ABC9A3L0"/>
<reference evidence="4" key="1">
    <citation type="submission" date="2024-06" db="EMBL/GenBank/DDBJ databases">
        <authorList>
            <person name="Ryan C."/>
        </authorList>
    </citation>
    <scope>NUCLEOTIDE SEQUENCE [LARGE SCALE GENOMIC DNA]</scope>
</reference>
<keyword evidence="4" id="KW-1185">Reference proteome</keyword>
<feature type="compositionally biased region" description="Polar residues" evidence="1">
    <location>
        <begin position="436"/>
        <end position="446"/>
    </location>
</feature>
<dbReference type="InterPro" id="IPR044681">
    <property type="entry name" value="PICBP-like"/>
</dbReference>
<dbReference type="PANTHER" id="PTHR33923">
    <property type="entry name" value="CALMODULIN-BINDING PROTEIN-RELATED"/>
    <property type="match status" value="1"/>
</dbReference>
<sequence>MVQRKQARKKPKDPGVVLDGDAVQARGDPGSRGGGMARAPLPGYMRATSCSDAKAGTGGRAAASPAAPPPPPVAKREPVRAKVVFTAAAAAPRVGRATCSSTMKGPGAGGAHVCPYGYCSLKGHVHASVAPLSSFVASRRRLIKTQQSMKLKGASPFRKPSNGDGFFVEIRAGAGAAAPTVGSDATCSDLSAEEVDAMVRRMEYVMFDSLSCGDGAGSRAKDLGASVDGSCGSSDVISDASVELLGTTTKHRRGREEAALPDHEDEDFGACKSDISEELDAKHERNTTEDSTGNTPRGSSVGSISSALSGISFEDVTSVCSDAASSQMNKLSIARRRRTSEEGGKQMRPFKPKPPNFLPSETGPGAEKVDLRHLTADDRRTAEEWMVDYALRKAVKKLARAQKRKVEMLVQAFETVLPTVANEKKQQEEDDDKASFTLTRPSQACS</sequence>
<accession>A0ABC9A3L0</accession>
<feature type="domain" description="Calmodulin-binding" evidence="2">
    <location>
        <begin position="307"/>
        <end position="418"/>
    </location>
</feature>
<organism evidence="3 4">
    <name type="scientific">Urochloa decumbens</name>
    <dbReference type="NCBI Taxonomy" id="240449"/>
    <lineage>
        <taxon>Eukaryota</taxon>
        <taxon>Viridiplantae</taxon>
        <taxon>Streptophyta</taxon>
        <taxon>Embryophyta</taxon>
        <taxon>Tracheophyta</taxon>
        <taxon>Spermatophyta</taxon>
        <taxon>Magnoliopsida</taxon>
        <taxon>Liliopsida</taxon>
        <taxon>Poales</taxon>
        <taxon>Poaceae</taxon>
        <taxon>PACMAD clade</taxon>
        <taxon>Panicoideae</taxon>
        <taxon>Panicodae</taxon>
        <taxon>Paniceae</taxon>
        <taxon>Melinidinae</taxon>
        <taxon>Urochloa</taxon>
    </lineage>
</organism>
<evidence type="ECO:0000313" key="4">
    <source>
        <dbReference type="Proteomes" id="UP001497457"/>
    </source>
</evidence>
<evidence type="ECO:0000313" key="3">
    <source>
        <dbReference type="EMBL" id="CAL4972135.1"/>
    </source>
</evidence>
<evidence type="ECO:0000259" key="2">
    <source>
        <dbReference type="SMART" id="SM01054"/>
    </source>
</evidence>
<name>A0ABC9A3L0_9POAL</name>
<feature type="compositionally biased region" description="Basic and acidic residues" evidence="1">
    <location>
        <begin position="279"/>
        <end position="288"/>
    </location>
</feature>
<feature type="region of interest" description="Disordered" evidence="1">
    <location>
        <begin position="248"/>
        <end position="303"/>
    </location>
</feature>
<dbReference type="InterPro" id="IPR012417">
    <property type="entry name" value="CaM-bd_dom_pln"/>
</dbReference>
<evidence type="ECO:0000256" key="1">
    <source>
        <dbReference type="SAM" id="MobiDB-lite"/>
    </source>
</evidence>
<gene>
    <name evidence="3" type="ORF">URODEC1_LOCUS51082</name>
</gene>